<evidence type="ECO:0000259" key="3">
    <source>
        <dbReference type="Pfam" id="PF13439"/>
    </source>
</evidence>
<gene>
    <name evidence="4" type="ORF">PDESU_03378</name>
</gene>
<reference evidence="4 5" key="1">
    <citation type="submission" date="2019-04" db="EMBL/GenBank/DDBJ databases">
        <authorList>
            <person name="Van Vliet M D."/>
        </authorList>
    </citation>
    <scope>NUCLEOTIDE SEQUENCE [LARGE SCALE GENOMIC DNA]</scope>
    <source>
        <strain evidence="4 5">F1</strain>
    </source>
</reference>
<dbReference type="InterPro" id="IPR028098">
    <property type="entry name" value="Glyco_trans_4-like_N"/>
</dbReference>
<keyword evidence="5" id="KW-1185">Reference proteome</keyword>
<dbReference type="AlphaFoldDB" id="A0A6C2U4Q2"/>
<name>A0A6C2U4Q2_PONDE</name>
<dbReference type="PANTHER" id="PTHR46401">
    <property type="entry name" value="GLYCOSYLTRANSFERASE WBBK-RELATED"/>
    <property type="match status" value="1"/>
</dbReference>
<dbReference type="Proteomes" id="UP000366872">
    <property type="component" value="Unassembled WGS sequence"/>
</dbReference>
<evidence type="ECO:0000313" key="5">
    <source>
        <dbReference type="Proteomes" id="UP000366872"/>
    </source>
</evidence>
<dbReference type="EMBL" id="CAAHFG010000002">
    <property type="protein sequence ID" value="VGO14809.1"/>
    <property type="molecule type" value="Genomic_DNA"/>
</dbReference>
<evidence type="ECO:0000259" key="2">
    <source>
        <dbReference type="Pfam" id="PF00534"/>
    </source>
</evidence>
<proteinExistence type="predicted"/>
<dbReference type="Gene3D" id="3.40.50.2000">
    <property type="entry name" value="Glycogen Phosphorylase B"/>
    <property type="match status" value="2"/>
</dbReference>
<dbReference type="InterPro" id="IPR001296">
    <property type="entry name" value="Glyco_trans_1"/>
</dbReference>
<sequence>MNILSHIHIHRIPHLSGVGRVIDRMLSAHARCFPDACHRMLVSSKQYNQVYLDLPDHWKMASYIPHKSSTSLQQAKWVWQRKPVAERFWNDIDVVYCPAESYVPTKRAKLVCTIHDVGVFEPDLYHASMHRSFHCYKWRLLFRQMEKYADAVVTVSQFSAERIQEFFPGLASKVHVIYNAPCAVFGSTSSAGLLAEARALASGHPYILVPGGLAFRKNADLILRVVPRIEKLLPCLRIVVAGMNSETYVTRLDSLGVSNVVLAGYVSDEMLNALYQQAAAVWFPSRYEGFGMPVVEAMASGAPVVASRVASIPEVVDDAALLCGVDDAEGHVEALRSIIETSSVRQDLCDRGGRRAKRFTWDSSARELENLFKSL</sequence>
<feature type="domain" description="Glycosyltransferase subfamily 4-like N-terminal" evidence="3">
    <location>
        <begin position="71"/>
        <end position="179"/>
    </location>
</feature>
<evidence type="ECO:0000313" key="4">
    <source>
        <dbReference type="EMBL" id="VGO14809.1"/>
    </source>
</evidence>
<dbReference type="PANTHER" id="PTHR46401:SF2">
    <property type="entry name" value="GLYCOSYLTRANSFERASE WBBK-RELATED"/>
    <property type="match status" value="1"/>
</dbReference>
<dbReference type="Pfam" id="PF13439">
    <property type="entry name" value="Glyco_transf_4"/>
    <property type="match status" value="1"/>
</dbReference>
<dbReference type="Pfam" id="PF00534">
    <property type="entry name" value="Glycos_transf_1"/>
    <property type="match status" value="1"/>
</dbReference>
<dbReference type="GO" id="GO:0016757">
    <property type="term" value="F:glycosyltransferase activity"/>
    <property type="evidence" value="ECO:0007669"/>
    <property type="project" value="InterPro"/>
</dbReference>
<organism evidence="4 5">
    <name type="scientific">Pontiella desulfatans</name>
    <dbReference type="NCBI Taxonomy" id="2750659"/>
    <lineage>
        <taxon>Bacteria</taxon>
        <taxon>Pseudomonadati</taxon>
        <taxon>Kiritimatiellota</taxon>
        <taxon>Kiritimatiellia</taxon>
        <taxon>Kiritimatiellales</taxon>
        <taxon>Pontiellaceae</taxon>
        <taxon>Pontiella</taxon>
    </lineage>
</organism>
<dbReference type="CDD" id="cd03809">
    <property type="entry name" value="GT4_MtfB-like"/>
    <property type="match status" value="1"/>
</dbReference>
<dbReference type="SUPFAM" id="SSF53756">
    <property type="entry name" value="UDP-Glycosyltransferase/glycogen phosphorylase"/>
    <property type="match status" value="1"/>
</dbReference>
<feature type="domain" description="Glycosyl transferase family 1" evidence="2">
    <location>
        <begin position="200"/>
        <end position="348"/>
    </location>
</feature>
<accession>A0A6C2U4Q2</accession>
<dbReference type="RefSeq" id="WP_136080433.1">
    <property type="nucleotide sequence ID" value="NZ_CAAHFG010000002.1"/>
</dbReference>
<protein>
    <submittedName>
        <fullName evidence="4">Glycogen synthase</fullName>
    </submittedName>
</protein>
<evidence type="ECO:0000256" key="1">
    <source>
        <dbReference type="ARBA" id="ARBA00022679"/>
    </source>
</evidence>
<keyword evidence="1" id="KW-0808">Transferase</keyword>